<proteinExistence type="predicted"/>
<keyword evidence="1" id="KW-1133">Transmembrane helix</keyword>
<keyword evidence="4" id="KW-1185">Reference proteome</keyword>
<feature type="transmembrane region" description="Helical" evidence="1">
    <location>
        <begin position="91"/>
        <end position="113"/>
    </location>
</feature>
<feature type="transmembrane region" description="Helical" evidence="1">
    <location>
        <begin position="12"/>
        <end position="30"/>
    </location>
</feature>
<dbReference type="InterPro" id="IPR006976">
    <property type="entry name" value="VanZ-like"/>
</dbReference>
<evidence type="ECO:0000313" key="3">
    <source>
        <dbReference type="EMBL" id="GIO53081.1"/>
    </source>
</evidence>
<dbReference type="PANTHER" id="PTHR36834:SF1">
    <property type="entry name" value="INTEGRAL MEMBRANE PROTEIN"/>
    <property type="match status" value="1"/>
</dbReference>
<accession>A0ABQ4L943</accession>
<dbReference type="EMBL" id="BORU01000001">
    <property type="protein sequence ID" value="GIO53081.1"/>
    <property type="molecule type" value="Genomic_DNA"/>
</dbReference>
<sequence>MKQPVLSAARRNLLTVLIVVYTLLLLYWMFLGFGRSPGSSFHYNVIPLRTIRLYIQYGWTMSPKIWIINLFGNMAVFVPFGLLLPQLIRKLQSWLVLTAVFVPSILVVEWAQMLLRVGSFDVDDVILNTAGVWIGWLISSIWRERIGIKRGTKV</sequence>
<keyword evidence="1" id="KW-0812">Transmembrane</keyword>
<dbReference type="PANTHER" id="PTHR36834">
    <property type="entry name" value="MEMBRANE PROTEIN-RELATED"/>
    <property type="match status" value="1"/>
</dbReference>
<evidence type="ECO:0000259" key="2">
    <source>
        <dbReference type="Pfam" id="PF04892"/>
    </source>
</evidence>
<dbReference type="Proteomes" id="UP000676601">
    <property type="component" value="Unassembled WGS sequence"/>
</dbReference>
<keyword evidence="1" id="KW-0472">Membrane</keyword>
<evidence type="ECO:0000256" key="1">
    <source>
        <dbReference type="SAM" id="Phobius"/>
    </source>
</evidence>
<gene>
    <name evidence="3" type="ORF">J21TS7_13990</name>
</gene>
<dbReference type="Pfam" id="PF04892">
    <property type="entry name" value="VanZ"/>
    <property type="match status" value="1"/>
</dbReference>
<comment type="caution">
    <text evidence="3">The sequence shown here is derived from an EMBL/GenBank/DDBJ whole genome shotgun (WGS) entry which is preliminary data.</text>
</comment>
<dbReference type="InterPro" id="IPR053150">
    <property type="entry name" value="Teicoplanin_resist-assoc"/>
</dbReference>
<protein>
    <recommendedName>
        <fullName evidence="2">VanZ-like domain-containing protein</fullName>
    </recommendedName>
</protein>
<feature type="domain" description="VanZ-like" evidence="2">
    <location>
        <begin position="19"/>
        <end position="142"/>
    </location>
</feature>
<feature type="transmembrane region" description="Helical" evidence="1">
    <location>
        <begin position="125"/>
        <end position="142"/>
    </location>
</feature>
<reference evidence="3 4" key="1">
    <citation type="submission" date="2021-03" db="EMBL/GenBank/DDBJ databases">
        <title>Antimicrobial resistance genes in bacteria isolated from Japanese honey, and their potential for conferring macrolide and lincosamide resistance in the American foulbrood pathogen Paenibacillus larvae.</title>
        <authorList>
            <person name="Okamoto M."/>
            <person name="Kumagai M."/>
            <person name="Kanamori H."/>
            <person name="Takamatsu D."/>
        </authorList>
    </citation>
    <scope>NUCLEOTIDE SEQUENCE [LARGE SCALE GENOMIC DNA]</scope>
    <source>
        <strain evidence="3 4">J21TS7</strain>
    </source>
</reference>
<feature type="transmembrane region" description="Helical" evidence="1">
    <location>
        <begin position="65"/>
        <end position="84"/>
    </location>
</feature>
<organism evidence="3 4">
    <name type="scientific">Paenibacillus cineris</name>
    <dbReference type="NCBI Taxonomy" id="237530"/>
    <lineage>
        <taxon>Bacteria</taxon>
        <taxon>Bacillati</taxon>
        <taxon>Bacillota</taxon>
        <taxon>Bacilli</taxon>
        <taxon>Bacillales</taxon>
        <taxon>Paenibacillaceae</taxon>
        <taxon>Paenibacillus</taxon>
    </lineage>
</organism>
<evidence type="ECO:0000313" key="4">
    <source>
        <dbReference type="Proteomes" id="UP000676601"/>
    </source>
</evidence>
<name>A0ABQ4L943_9BACL</name>
<dbReference type="RefSeq" id="WP_212983177.1">
    <property type="nucleotide sequence ID" value="NZ_BORU01000001.1"/>
</dbReference>